<dbReference type="AlphaFoldDB" id="A0A1I5WP25"/>
<dbReference type="RefSeq" id="WP_017013774.1">
    <property type="nucleotide sequence ID" value="NZ_FOWR01000051.1"/>
</dbReference>
<dbReference type="OrthoDB" id="9799122at2"/>
<organism evidence="2 3">
    <name type="scientific">Enterovibrio norvegicus DSM 15893</name>
    <dbReference type="NCBI Taxonomy" id="1121869"/>
    <lineage>
        <taxon>Bacteria</taxon>
        <taxon>Pseudomonadati</taxon>
        <taxon>Pseudomonadota</taxon>
        <taxon>Gammaproteobacteria</taxon>
        <taxon>Vibrionales</taxon>
        <taxon>Vibrionaceae</taxon>
        <taxon>Enterovibrio</taxon>
    </lineage>
</organism>
<dbReference type="GO" id="GO:0016853">
    <property type="term" value="F:isomerase activity"/>
    <property type="evidence" value="ECO:0007669"/>
    <property type="project" value="UniProtKB-KW"/>
</dbReference>
<dbReference type="Pfam" id="PF01323">
    <property type="entry name" value="DSBA"/>
    <property type="match status" value="1"/>
</dbReference>
<gene>
    <name evidence="2" type="ORF">SAMN03084138_04389</name>
</gene>
<name>A0A1I5WP25_9GAMM</name>
<reference evidence="2 3" key="1">
    <citation type="submission" date="2016-10" db="EMBL/GenBank/DDBJ databases">
        <authorList>
            <person name="de Groot N.N."/>
        </authorList>
    </citation>
    <scope>NUCLEOTIDE SEQUENCE [LARGE SCALE GENOMIC DNA]</scope>
    <source>
        <strain evidence="2 3">DSM 15893</strain>
    </source>
</reference>
<protein>
    <submittedName>
        <fullName evidence="2">Predicted dithiol-disulfide isomerase, DsbA family</fullName>
    </submittedName>
</protein>
<dbReference type="Gene3D" id="3.40.30.10">
    <property type="entry name" value="Glutaredoxin"/>
    <property type="match status" value="1"/>
</dbReference>
<dbReference type="STRING" id="1121869.SAMN03084138_04389"/>
<keyword evidence="2" id="KW-0413">Isomerase</keyword>
<feature type="domain" description="DSBA-like thioredoxin" evidence="1">
    <location>
        <begin position="4"/>
        <end position="203"/>
    </location>
</feature>
<dbReference type="GO" id="GO:0016491">
    <property type="term" value="F:oxidoreductase activity"/>
    <property type="evidence" value="ECO:0007669"/>
    <property type="project" value="InterPro"/>
</dbReference>
<proteinExistence type="predicted"/>
<dbReference type="Proteomes" id="UP000182692">
    <property type="component" value="Unassembled WGS sequence"/>
</dbReference>
<sequence>MTVTINFYSDLLCFWGWVGQQHNDQVMPLCDDNVEWKHHCLDLYGNVPERMRGLGEGDKGYMKYAEITERLMARFDGLDVHPDLWRKVRPTSSLMPHQAVKAVAYVAGEKEAHDVERALREAFFCDARDISHFGVMKDVLSDLHLAVPDVMECLQSGHALATVYGDIKRAETDKVPGSPAWIFDEGRYRFFGQVDVESLAFAINKAAAKQA</sequence>
<dbReference type="SUPFAM" id="SSF52833">
    <property type="entry name" value="Thioredoxin-like"/>
    <property type="match status" value="1"/>
</dbReference>
<dbReference type="GeneID" id="35869944"/>
<evidence type="ECO:0000313" key="2">
    <source>
        <dbReference type="EMBL" id="SFQ21555.1"/>
    </source>
</evidence>
<evidence type="ECO:0000259" key="1">
    <source>
        <dbReference type="Pfam" id="PF01323"/>
    </source>
</evidence>
<evidence type="ECO:0000313" key="3">
    <source>
        <dbReference type="Proteomes" id="UP000182692"/>
    </source>
</evidence>
<dbReference type="InterPro" id="IPR001853">
    <property type="entry name" value="DSBA-like_thioredoxin_dom"/>
</dbReference>
<dbReference type="EMBL" id="FOWR01000051">
    <property type="protein sequence ID" value="SFQ21555.1"/>
    <property type="molecule type" value="Genomic_DNA"/>
</dbReference>
<dbReference type="InterPro" id="IPR036249">
    <property type="entry name" value="Thioredoxin-like_sf"/>
</dbReference>
<accession>A0A1I5WP25</accession>